<accession>A0ABV3TNF1</accession>
<reference evidence="2 3" key="1">
    <citation type="journal article" date="2011" name="Int. J. Syst. Evol. Microbiol.">
        <title>Zhongshania antarctica gen. nov., sp. nov. and Zhongshania guokunii sp. nov., gammaproteobacteria respectively isolated from coastal attached (fast) ice and surface seawater of the Antarctic.</title>
        <authorList>
            <person name="Li H.J."/>
            <person name="Zhang X.Y."/>
            <person name="Chen C.X."/>
            <person name="Zhang Y.J."/>
            <person name="Gao Z.M."/>
            <person name="Yu Y."/>
            <person name="Chen X.L."/>
            <person name="Chen B."/>
            <person name="Zhang Y.Z."/>
        </authorList>
    </citation>
    <scope>NUCLEOTIDE SEQUENCE [LARGE SCALE GENOMIC DNA]</scope>
    <source>
        <strain evidence="2 3">15-R06ZXC-3</strain>
    </source>
</reference>
<name>A0ABV3TNF1_9RHOB</name>
<sequence length="301" mass="33668">MKPEISEFSYGFALTNELVGWVALSAAPVFPSLIEEGKAGGGYDVKLDRPGVPLFLQFKRSHCMVRRTAKEHQAVVALGGTLNVPYYRFPITEATTSDQHELLLALDDGSNLVFYAAPRFHRRNEINQAWSRSDVARRSLFVAPRMIGPLDDEQHHVAFDGGNTWLCSEPRVLEVLTNRGLEDKLNGFLKEHDQPLGERLPSLVAEMHEAERRGREKAELRRGSRMPQDTYISDRGDIPVVETLTRRSIVEGESDAAITPEPEPPMSREPKPLGSEAAVLRQVADIAAHVFETQLIIVQPR</sequence>
<dbReference type="EMBL" id="JBFRYC010000012">
    <property type="protein sequence ID" value="MEX1663121.1"/>
    <property type="molecule type" value="Genomic_DNA"/>
</dbReference>
<evidence type="ECO:0000256" key="1">
    <source>
        <dbReference type="SAM" id="MobiDB-lite"/>
    </source>
</evidence>
<evidence type="ECO:0000313" key="2">
    <source>
        <dbReference type="EMBL" id="MEX1663121.1"/>
    </source>
</evidence>
<proteinExistence type="predicted"/>
<dbReference type="Proteomes" id="UP001557465">
    <property type="component" value="Unassembled WGS sequence"/>
</dbReference>
<feature type="region of interest" description="Disordered" evidence="1">
    <location>
        <begin position="251"/>
        <end position="272"/>
    </location>
</feature>
<feature type="region of interest" description="Disordered" evidence="1">
    <location>
        <begin position="214"/>
        <end position="233"/>
    </location>
</feature>
<organism evidence="2 3">
    <name type="scientific">Thioclava arctica</name>
    <dbReference type="NCBI Taxonomy" id="3238301"/>
    <lineage>
        <taxon>Bacteria</taxon>
        <taxon>Pseudomonadati</taxon>
        <taxon>Pseudomonadota</taxon>
        <taxon>Alphaproteobacteria</taxon>
        <taxon>Rhodobacterales</taxon>
        <taxon>Paracoccaceae</taxon>
        <taxon>Thioclava</taxon>
    </lineage>
</organism>
<dbReference type="RefSeq" id="WP_368392713.1">
    <property type="nucleotide sequence ID" value="NZ_JBFRYC010000012.1"/>
</dbReference>
<evidence type="ECO:0000313" key="3">
    <source>
        <dbReference type="Proteomes" id="UP001557465"/>
    </source>
</evidence>
<gene>
    <name evidence="2" type="ORF">AB4874_15950</name>
</gene>
<comment type="caution">
    <text evidence="2">The sequence shown here is derived from an EMBL/GenBank/DDBJ whole genome shotgun (WGS) entry which is preliminary data.</text>
</comment>
<evidence type="ECO:0008006" key="4">
    <source>
        <dbReference type="Google" id="ProtNLM"/>
    </source>
</evidence>
<protein>
    <recommendedName>
        <fullName evidence="4">DUF4365 domain-containing protein</fullName>
    </recommendedName>
</protein>
<keyword evidence="3" id="KW-1185">Reference proteome</keyword>